<keyword evidence="1" id="KW-0175">Coiled coil</keyword>
<dbReference type="RefSeq" id="WP_073434239.1">
    <property type="nucleotide sequence ID" value="NZ_BJXU01000034.1"/>
</dbReference>
<keyword evidence="5" id="KW-1185">Reference proteome</keyword>
<evidence type="ECO:0000313" key="5">
    <source>
        <dbReference type="Proteomes" id="UP000321726"/>
    </source>
</evidence>
<evidence type="ECO:0000256" key="1">
    <source>
        <dbReference type="SAM" id="Coils"/>
    </source>
</evidence>
<name>A0A1M7DF03_9GAMM</name>
<dbReference type="EMBL" id="BJXU01000034">
    <property type="protein sequence ID" value="GEN23147.1"/>
    <property type="molecule type" value="Genomic_DNA"/>
</dbReference>
<proteinExistence type="predicted"/>
<dbReference type="AlphaFoldDB" id="A0A1M7DF03"/>
<sequence>MTPRTQLQQLDDMLAERRAEYRQLEKDIQALQSQKQQLIQMLEGQLDLFMDQVATSHLLLKEVRHG</sequence>
<evidence type="ECO:0000313" key="4">
    <source>
        <dbReference type="Proteomes" id="UP000184123"/>
    </source>
</evidence>
<organism evidence="3 4">
    <name type="scientific">Halomonas cupida</name>
    <dbReference type="NCBI Taxonomy" id="44933"/>
    <lineage>
        <taxon>Bacteria</taxon>
        <taxon>Pseudomonadati</taxon>
        <taxon>Pseudomonadota</taxon>
        <taxon>Gammaproteobacteria</taxon>
        <taxon>Oceanospirillales</taxon>
        <taxon>Halomonadaceae</taxon>
        <taxon>Halomonas</taxon>
    </lineage>
</organism>
<dbReference type="Proteomes" id="UP000184123">
    <property type="component" value="Unassembled WGS sequence"/>
</dbReference>
<dbReference type="EMBL" id="FRCA01000003">
    <property type="protein sequence ID" value="SHL77963.1"/>
    <property type="molecule type" value="Genomic_DNA"/>
</dbReference>
<evidence type="ECO:0000313" key="3">
    <source>
        <dbReference type="EMBL" id="SHL77963.1"/>
    </source>
</evidence>
<feature type="coiled-coil region" evidence="1">
    <location>
        <begin position="7"/>
        <end position="41"/>
    </location>
</feature>
<dbReference type="STRING" id="44933.SAMN05660971_01311"/>
<gene>
    <name evidence="2" type="ORF">HCU01_10960</name>
    <name evidence="3" type="ORF">SAMN05660971_01311</name>
</gene>
<evidence type="ECO:0000313" key="2">
    <source>
        <dbReference type="EMBL" id="GEN23147.1"/>
    </source>
</evidence>
<protein>
    <submittedName>
        <fullName evidence="3">Uncharacterized protein</fullName>
    </submittedName>
</protein>
<reference evidence="2 5" key="2">
    <citation type="submission" date="2019-07" db="EMBL/GenBank/DDBJ databases">
        <title>Whole genome shotgun sequence of Halomonas cupida NBRC 102219.</title>
        <authorList>
            <person name="Hosoyama A."/>
            <person name="Uohara A."/>
            <person name="Ohji S."/>
            <person name="Ichikawa N."/>
        </authorList>
    </citation>
    <scope>NUCLEOTIDE SEQUENCE [LARGE SCALE GENOMIC DNA]</scope>
    <source>
        <strain evidence="2 5">NBRC 102219</strain>
    </source>
</reference>
<reference evidence="3 4" key="1">
    <citation type="submission" date="2016-11" db="EMBL/GenBank/DDBJ databases">
        <authorList>
            <person name="Jaros S."/>
            <person name="Januszkiewicz K."/>
            <person name="Wedrychowicz H."/>
        </authorList>
    </citation>
    <scope>NUCLEOTIDE SEQUENCE [LARGE SCALE GENOMIC DNA]</scope>
    <source>
        <strain evidence="3 4">DSM 4740</strain>
    </source>
</reference>
<accession>A0A1M7DF03</accession>
<dbReference type="Proteomes" id="UP000321726">
    <property type="component" value="Unassembled WGS sequence"/>
</dbReference>